<comment type="caution">
    <text evidence="16">The sequence shown here is derived from an EMBL/GenBank/DDBJ whole genome shotgun (WGS) entry which is preliminary data.</text>
</comment>
<feature type="active site" description="Phosphocysteine intermediate" evidence="10">
    <location>
        <position position="336"/>
    </location>
</feature>
<feature type="compositionally biased region" description="Low complexity" evidence="13">
    <location>
        <begin position="1231"/>
        <end position="1247"/>
    </location>
</feature>
<evidence type="ECO:0000256" key="4">
    <source>
        <dbReference type="ARBA" id="ARBA00022679"/>
    </source>
</evidence>
<dbReference type="Pfam" id="PF21098">
    <property type="entry name" value="PH-GRAM_MTMR6-like"/>
    <property type="match status" value="1"/>
</dbReference>
<comment type="similarity">
    <text evidence="2">Belongs to the protein-tyrosine phosphatase family. Non-receptor class myotubularin subfamily.</text>
</comment>
<dbReference type="PROSITE" id="PS50011">
    <property type="entry name" value="PROTEIN_KINASE_DOM"/>
    <property type="match status" value="1"/>
</dbReference>
<evidence type="ECO:0000256" key="1">
    <source>
        <dbReference type="ARBA" id="ARBA00005527"/>
    </source>
</evidence>
<evidence type="ECO:0000256" key="10">
    <source>
        <dbReference type="PIRSR" id="PIRSR630564-1"/>
    </source>
</evidence>
<dbReference type="GO" id="GO:0005524">
    <property type="term" value="F:ATP binding"/>
    <property type="evidence" value="ECO:0007669"/>
    <property type="project" value="UniProtKB-UniRule"/>
</dbReference>
<dbReference type="GO" id="GO:0005737">
    <property type="term" value="C:cytoplasm"/>
    <property type="evidence" value="ECO:0007669"/>
    <property type="project" value="TreeGrafter"/>
</dbReference>
<feature type="compositionally biased region" description="Basic and acidic residues" evidence="13">
    <location>
        <begin position="593"/>
        <end position="603"/>
    </location>
</feature>
<dbReference type="Proteomes" id="UP001142055">
    <property type="component" value="Chromosome 1"/>
</dbReference>
<dbReference type="InterPro" id="IPR030564">
    <property type="entry name" value="Myotubularin"/>
</dbReference>
<dbReference type="InterPro" id="IPR003595">
    <property type="entry name" value="Tyr_Pase_cat"/>
</dbReference>
<feature type="binding site" evidence="11">
    <location>
        <begin position="336"/>
        <end position="342"/>
    </location>
    <ligand>
        <name>substrate</name>
    </ligand>
</feature>
<dbReference type="GO" id="GO:0004438">
    <property type="term" value="F:phosphatidylinositol-3-phosphate phosphatase activity"/>
    <property type="evidence" value="ECO:0007669"/>
    <property type="project" value="TreeGrafter"/>
</dbReference>
<dbReference type="Pfam" id="PF00069">
    <property type="entry name" value="Pkinase"/>
    <property type="match status" value="1"/>
</dbReference>
<evidence type="ECO:0000313" key="16">
    <source>
        <dbReference type="EMBL" id="KAJ6222885.1"/>
    </source>
</evidence>
<dbReference type="Pfam" id="PF06602">
    <property type="entry name" value="Myotub-related"/>
    <property type="match status" value="1"/>
</dbReference>
<dbReference type="FunFam" id="1.10.510.10:FF:000082">
    <property type="entry name" value="Shaggy-related protein kinase kappa"/>
    <property type="match status" value="1"/>
</dbReference>
<dbReference type="EMBL" id="JAPWDV010000001">
    <property type="protein sequence ID" value="KAJ6222885.1"/>
    <property type="molecule type" value="Genomic_DNA"/>
</dbReference>
<dbReference type="SUPFAM" id="SSF50729">
    <property type="entry name" value="PH domain-like"/>
    <property type="match status" value="1"/>
</dbReference>
<dbReference type="PROSITE" id="PS00108">
    <property type="entry name" value="PROTEIN_KINASE_ST"/>
    <property type="match status" value="1"/>
</dbReference>
<reference evidence="16" key="1">
    <citation type="submission" date="2022-12" db="EMBL/GenBank/DDBJ databases">
        <title>Genome assemblies of Blomia tropicalis.</title>
        <authorList>
            <person name="Cui Y."/>
        </authorList>
    </citation>
    <scope>NUCLEOTIDE SEQUENCE</scope>
    <source>
        <tissue evidence="16">Adult mites</tissue>
    </source>
</reference>
<evidence type="ECO:0000256" key="2">
    <source>
        <dbReference type="ARBA" id="ARBA00007471"/>
    </source>
</evidence>
<dbReference type="CDD" id="cd14137">
    <property type="entry name" value="STKc_GSK3"/>
    <property type="match status" value="1"/>
</dbReference>
<protein>
    <recommendedName>
        <fullName evidence="18">Phosphatidylinositol-3-phosphatase</fullName>
    </recommendedName>
</protein>
<sequence>MEYIRTPKVENVRFLYRYPTTSNIATIGTLYLTATHLIFVDPNQKRETWILHSLISSVEKLPINTIGSPLLMRCKHFLCITFVIPKEKEAFDIYQSLIQLSQPSRIENLYCFQYTASNEFFEQADGWKKFSIEADFKRMGCPNNAWALNTMNQNYKLCETYPHTIYVPTMANIYTIKGSANFRSKSRLPVLTYLHPNKASISRCAQPLAGFNARCVEDERLLDCIRETNPNSDILFVVDTRPKINAMVNKAQGKGYENEIYYENIKFHFFAIENIHVMRGSLQKLIDACELREPSIKAFLNGIEGSGWLRHIKSVMETAIFVADAIQNGISVVIHCSDGWDRTSQTCSIASLILDPYYRTIDGFQAMIEKDWLAFGHKFSDRCGHIGGESKEMAPVFTQFLDVIWQIMQQHPCAFEFNERFLITINDSVHNVQFGTFVGNCEKERQNLRLSQLTYSLWAYLDSHRIEFINPLYETYEDMLPISIAPQMIKFWRGLYNRFEVGVHPRDLFEDVVTAKKKHVDSLKEHIKFLEMYLNAYQQKSCPNNNEALGEPKAEDNVKGVLEKKTLGSIDLDDIDRPLRVVEECMQRLELKHQMNEQARNDDDSTTSPSSSSSSSSIRTDDSISENSKLEDECSNNIDSTLNIMDRASPNRPNTLNVTGHSPLNNRSPLVVEMDEINIDPNNLPSLEQISQECSLISVNWQSFQNLKVCNCSTPLEPYSTKLHCYACGQIFCIRCIDKRSILPCHTSKSARQLSPAMDANMNEDNNNQDSNTSRMIKTGTSGGGAGSGSGAGGLDASISVMSTIRTTVKNGMEIKSVSASVGKKGPQFMKDISYTNEKMIGNGSFGVVYQATLIDPENEVVAIKRVLQDRRFKNRELNIMVTLDHCNIIRLKYYFYTYKNLNRDIYLNLVLEFIPDTVSKVTRYYVRQSQNMPMIFIKLYMYQLFRSLAYIHSQGICHRDVKPQNLLVNSVTGVLKLCDFGSAKHLVRGEMNVSYICSRYYRAPELIFGATDYTTKIDIWSAGCVFAELLQGHPIFSGESGVDLLVEIIKILGTPSKEQILHMNRHYTEFKFPKIVGRGFVSALGAYSSVECVQLAEKLLDYTPFKRLDPLEACTDPFFDDLRNPSCKLPNGRELPPLFNFTNQELTAAPKLNAALIPKHLHSQFSQYLPHSQEGADSNVDTSANNSPPVGEAISHPDSKSLSSPASAGGQHIVASSSSASSHNARFGLSSKPPHVTSSSSGLTSGKTVADHIDPTSMASTTSLQSNTTNTVDSNSSTITSETSAVTSATNTATAAATAASSVVTN</sequence>
<dbReference type="Gene3D" id="3.30.40.10">
    <property type="entry name" value="Zinc/RING finger domain, C3HC4 (zinc finger)"/>
    <property type="match status" value="1"/>
</dbReference>
<evidence type="ECO:0000256" key="11">
    <source>
        <dbReference type="PIRSR" id="PIRSR630564-2"/>
    </source>
</evidence>
<evidence type="ECO:0000256" key="13">
    <source>
        <dbReference type="SAM" id="MobiDB-lite"/>
    </source>
</evidence>
<evidence type="ECO:0000256" key="8">
    <source>
        <dbReference type="ARBA" id="ARBA00022840"/>
    </source>
</evidence>
<dbReference type="Gene3D" id="2.30.29.30">
    <property type="entry name" value="Pleckstrin-homology domain (PH domain)/Phosphotyrosine-binding domain (PTB)"/>
    <property type="match status" value="1"/>
</dbReference>
<dbReference type="PROSITE" id="PS00383">
    <property type="entry name" value="TYR_PHOSPHATASE_1"/>
    <property type="match status" value="1"/>
</dbReference>
<dbReference type="PROSITE" id="PS51339">
    <property type="entry name" value="PPASE_MYOTUBULARIN"/>
    <property type="match status" value="1"/>
</dbReference>
<dbReference type="InterPro" id="IPR017441">
    <property type="entry name" value="Protein_kinase_ATP_BS"/>
</dbReference>
<feature type="compositionally biased region" description="Gly residues" evidence="13">
    <location>
        <begin position="781"/>
        <end position="791"/>
    </location>
</feature>
<evidence type="ECO:0000256" key="6">
    <source>
        <dbReference type="ARBA" id="ARBA00022777"/>
    </source>
</evidence>
<dbReference type="GO" id="GO:0106018">
    <property type="term" value="F:phosphatidylinositol-3,5-bisphosphate phosphatase activity"/>
    <property type="evidence" value="ECO:0007669"/>
    <property type="project" value="TreeGrafter"/>
</dbReference>
<keyword evidence="8 12" id="KW-0067">ATP-binding</keyword>
<feature type="binding site" evidence="11">
    <location>
        <begin position="274"/>
        <end position="275"/>
    </location>
    <ligand>
        <name>substrate</name>
    </ligand>
</feature>
<evidence type="ECO:0000256" key="3">
    <source>
        <dbReference type="ARBA" id="ARBA00022527"/>
    </source>
</evidence>
<dbReference type="InterPro" id="IPR039192">
    <property type="entry name" value="STKc_GSK3"/>
</dbReference>
<evidence type="ECO:0008006" key="18">
    <source>
        <dbReference type="Google" id="ProtNLM"/>
    </source>
</evidence>
<keyword evidence="3" id="KW-0723">Serine/threonine-protein kinase</keyword>
<dbReference type="CDD" id="cd13210">
    <property type="entry name" value="PH-GRAM_MTMR6-like"/>
    <property type="match status" value="1"/>
</dbReference>
<dbReference type="SUPFAM" id="SSF57903">
    <property type="entry name" value="FYVE/PHD zinc finger"/>
    <property type="match status" value="1"/>
</dbReference>
<dbReference type="InterPro" id="IPR016130">
    <property type="entry name" value="Tyr_Pase_AS"/>
</dbReference>
<evidence type="ECO:0000256" key="9">
    <source>
        <dbReference type="ARBA" id="ARBA00023098"/>
    </source>
</evidence>
<organism evidence="16 17">
    <name type="scientific">Blomia tropicalis</name>
    <name type="common">Mite</name>
    <dbReference type="NCBI Taxonomy" id="40697"/>
    <lineage>
        <taxon>Eukaryota</taxon>
        <taxon>Metazoa</taxon>
        <taxon>Ecdysozoa</taxon>
        <taxon>Arthropoda</taxon>
        <taxon>Chelicerata</taxon>
        <taxon>Arachnida</taxon>
        <taxon>Acari</taxon>
        <taxon>Acariformes</taxon>
        <taxon>Sarcoptiformes</taxon>
        <taxon>Astigmata</taxon>
        <taxon>Glycyphagoidea</taxon>
        <taxon>Echimyopodidae</taxon>
        <taxon>Blomia</taxon>
    </lineage>
</organism>
<keyword evidence="5 12" id="KW-0547">Nucleotide-binding</keyword>
<feature type="region of interest" description="Disordered" evidence="13">
    <location>
        <begin position="593"/>
        <end position="663"/>
    </location>
</feature>
<evidence type="ECO:0000256" key="7">
    <source>
        <dbReference type="ARBA" id="ARBA00022801"/>
    </source>
</evidence>
<feature type="domain" description="Myotubularin phosphatase" evidence="15">
    <location>
        <begin position="126"/>
        <end position="496"/>
    </location>
</feature>
<dbReference type="InterPro" id="IPR048994">
    <property type="entry name" value="PH-GRAM_MTMR6-9"/>
</dbReference>
<keyword evidence="17" id="KW-1185">Reference proteome</keyword>
<feature type="compositionally biased region" description="Low complexity" evidence="13">
    <location>
        <begin position="757"/>
        <end position="768"/>
    </location>
</feature>
<feature type="compositionally biased region" description="Low complexity" evidence="13">
    <location>
        <begin position="1261"/>
        <end position="1279"/>
    </location>
</feature>
<keyword evidence="6" id="KW-0418">Kinase</keyword>
<keyword evidence="4" id="KW-0808">Transferase</keyword>
<dbReference type="PANTHER" id="PTHR10807">
    <property type="entry name" value="MYOTUBULARIN-RELATED"/>
    <property type="match status" value="1"/>
</dbReference>
<dbReference type="Gene3D" id="1.10.510.10">
    <property type="entry name" value="Transferase(Phosphotransferase) domain 1"/>
    <property type="match status" value="1"/>
</dbReference>
<evidence type="ECO:0000259" key="14">
    <source>
        <dbReference type="PROSITE" id="PS50011"/>
    </source>
</evidence>
<accession>A0A9Q0MBK2</accession>
<dbReference type="InterPro" id="IPR013083">
    <property type="entry name" value="Znf_RING/FYVE/PHD"/>
</dbReference>
<feature type="compositionally biased region" description="Polar residues" evidence="13">
    <location>
        <begin position="651"/>
        <end position="663"/>
    </location>
</feature>
<gene>
    <name evidence="16" type="ORF">RDWZM_001430</name>
</gene>
<dbReference type="InterPro" id="IPR011993">
    <property type="entry name" value="PH-like_dom_sf"/>
</dbReference>
<feature type="domain" description="Protein kinase" evidence="14">
    <location>
        <begin position="835"/>
        <end position="1120"/>
    </location>
</feature>
<feature type="compositionally biased region" description="Low complexity" evidence="13">
    <location>
        <begin position="606"/>
        <end position="618"/>
    </location>
</feature>
<evidence type="ECO:0000313" key="17">
    <source>
        <dbReference type="Proteomes" id="UP001142055"/>
    </source>
</evidence>
<dbReference type="GO" id="GO:0004674">
    <property type="term" value="F:protein serine/threonine kinase activity"/>
    <property type="evidence" value="ECO:0007669"/>
    <property type="project" value="UniProtKB-KW"/>
</dbReference>
<dbReference type="GO" id="GO:0046856">
    <property type="term" value="P:phosphatidylinositol dephosphorylation"/>
    <property type="evidence" value="ECO:0007669"/>
    <property type="project" value="TreeGrafter"/>
</dbReference>
<dbReference type="PANTHER" id="PTHR10807:SF8">
    <property type="entry name" value="PHOSPHATIDYLINOSITOL-3-PHOSPHATE PHOSPHATASE"/>
    <property type="match status" value="1"/>
</dbReference>
<comment type="similarity">
    <text evidence="1">Belongs to the protein kinase superfamily. CMGC Ser/Thr protein kinase family. GSK-3 subfamily.</text>
</comment>
<evidence type="ECO:0000256" key="12">
    <source>
        <dbReference type="PROSITE-ProRule" id="PRU10141"/>
    </source>
</evidence>
<dbReference type="SUPFAM" id="SSF56112">
    <property type="entry name" value="Protein kinase-like (PK-like)"/>
    <property type="match status" value="1"/>
</dbReference>
<dbReference type="InterPro" id="IPR011009">
    <property type="entry name" value="Kinase-like_dom_sf"/>
</dbReference>
<dbReference type="InterPro" id="IPR010569">
    <property type="entry name" value="Myotubularin-like_Pase_dom"/>
</dbReference>
<dbReference type="InterPro" id="IPR008271">
    <property type="entry name" value="Ser/Thr_kinase_AS"/>
</dbReference>
<keyword evidence="7" id="KW-0378">Hydrolase</keyword>
<dbReference type="SMART" id="SM00404">
    <property type="entry name" value="PTPc_motif"/>
    <property type="match status" value="1"/>
</dbReference>
<name>A0A9Q0MBK2_BLOTA</name>
<proteinExistence type="inferred from homology"/>
<feature type="binding site" evidence="12">
    <location>
        <position position="865"/>
    </location>
    <ligand>
        <name>ATP</name>
        <dbReference type="ChEBI" id="CHEBI:30616"/>
    </ligand>
</feature>
<dbReference type="FunFam" id="2.30.29.30:FF:000135">
    <property type="entry name" value="Myotubularin related protein 6"/>
    <property type="match status" value="1"/>
</dbReference>
<dbReference type="Gene3D" id="3.30.200.20">
    <property type="entry name" value="Phosphorylase Kinase, domain 1"/>
    <property type="match status" value="1"/>
</dbReference>
<evidence type="ECO:0000256" key="5">
    <source>
        <dbReference type="ARBA" id="ARBA00022741"/>
    </source>
</evidence>
<keyword evidence="9" id="KW-0443">Lipid metabolism</keyword>
<dbReference type="SMART" id="SM00220">
    <property type="entry name" value="S_TKc"/>
    <property type="match status" value="1"/>
</dbReference>
<evidence type="ECO:0000259" key="15">
    <source>
        <dbReference type="PROSITE" id="PS51339"/>
    </source>
</evidence>
<dbReference type="InterPro" id="IPR000719">
    <property type="entry name" value="Prot_kinase_dom"/>
</dbReference>
<feature type="region of interest" description="Disordered" evidence="13">
    <location>
        <begin position="756"/>
        <end position="791"/>
    </location>
</feature>
<dbReference type="SUPFAM" id="SSF52799">
    <property type="entry name" value="(Phosphotyrosine protein) phosphatases II"/>
    <property type="match status" value="1"/>
</dbReference>
<dbReference type="PROSITE" id="PS00107">
    <property type="entry name" value="PROTEIN_KINASE_ATP"/>
    <property type="match status" value="1"/>
</dbReference>
<dbReference type="InterPro" id="IPR029021">
    <property type="entry name" value="Prot-tyrosine_phosphatase-like"/>
</dbReference>
<dbReference type="InterPro" id="IPR011011">
    <property type="entry name" value="Znf_FYVE_PHD"/>
</dbReference>
<feature type="compositionally biased region" description="Polar residues" evidence="13">
    <location>
        <begin position="1170"/>
        <end position="1189"/>
    </location>
</feature>
<feature type="region of interest" description="Disordered" evidence="13">
    <location>
        <begin position="1170"/>
        <end position="1279"/>
    </location>
</feature>